<accession>F4PGY9</accession>
<dbReference type="Proteomes" id="UP000007797">
    <property type="component" value="Unassembled WGS sequence"/>
</dbReference>
<dbReference type="EMBL" id="GL883006">
    <property type="protein sequence ID" value="EGG24973.1"/>
    <property type="molecule type" value="Genomic_DNA"/>
</dbReference>
<evidence type="ECO:0000313" key="3">
    <source>
        <dbReference type="Proteomes" id="UP000007797"/>
    </source>
</evidence>
<evidence type="ECO:0000313" key="2">
    <source>
        <dbReference type="EMBL" id="EGG24973.1"/>
    </source>
</evidence>
<feature type="region of interest" description="Disordered" evidence="1">
    <location>
        <begin position="1"/>
        <end position="28"/>
    </location>
</feature>
<organism evidence="2 3">
    <name type="scientific">Cavenderia fasciculata</name>
    <name type="common">Slime mold</name>
    <name type="synonym">Dictyostelium fasciculatum</name>
    <dbReference type="NCBI Taxonomy" id="261658"/>
    <lineage>
        <taxon>Eukaryota</taxon>
        <taxon>Amoebozoa</taxon>
        <taxon>Evosea</taxon>
        <taxon>Eumycetozoa</taxon>
        <taxon>Dictyostelia</taxon>
        <taxon>Acytosteliales</taxon>
        <taxon>Cavenderiaceae</taxon>
        <taxon>Cavenderia</taxon>
    </lineage>
</organism>
<dbReference type="AlphaFoldDB" id="F4PGY9"/>
<sequence>MKKRKDEVEEDEGEEEEEVEKEYNEEDMRKRMYKNELLALCIKMGIDSTLKETKEVMIQKIIKQRQQQQQQKKEQKEKNEENEEEEEETTTKIYLEGELKKLKKEQLFKL</sequence>
<protein>
    <submittedName>
        <fullName evidence="2">Uncharacterized protein</fullName>
    </submittedName>
</protein>
<dbReference type="GeneID" id="14877551"/>
<evidence type="ECO:0000256" key="1">
    <source>
        <dbReference type="SAM" id="MobiDB-lite"/>
    </source>
</evidence>
<dbReference type="KEGG" id="dfa:DFA_03219"/>
<feature type="region of interest" description="Disordered" evidence="1">
    <location>
        <begin position="62"/>
        <end position="91"/>
    </location>
</feature>
<gene>
    <name evidence="2" type="ORF">DFA_03219</name>
</gene>
<keyword evidence="3" id="KW-1185">Reference proteome</keyword>
<proteinExistence type="predicted"/>
<name>F4PGY9_CACFS</name>
<dbReference type="RefSeq" id="XP_004362824.1">
    <property type="nucleotide sequence ID" value="XM_004362767.1"/>
</dbReference>
<reference evidence="3" key="1">
    <citation type="journal article" date="2011" name="Genome Res.">
        <title>Phylogeny-wide analysis of social amoeba genomes highlights ancient origins for complex intercellular communication.</title>
        <authorList>
            <person name="Heidel A.J."/>
            <person name="Lawal H.M."/>
            <person name="Felder M."/>
            <person name="Schilde C."/>
            <person name="Helps N.R."/>
            <person name="Tunggal B."/>
            <person name="Rivero F."/>
            <person name="John U."/>
            <person name="Schleicher M."/>
            <person name="Eichinger L."/>
            <person name="Platzer M."/>
            <person name="Noegel A.A."/>
            <person name="Schaap P."/>
            <person name="Gloeckner G."/>
        </authorList>
    </citation>
    <scope>NUCLEOTIDE SEQUENCE [LARGE SCALE GENOMIC DNA]</scope>
    <source>
        <strain evidence="3">SH3</strain>
    </source>
</reference>
<feature type="compositionally biased region" description="Acidic residues" evidence="1">
    <location>
        <begin position="8"/>
        <end position="25"/>
    </location>
</feature>